<dbReference type="PANTHER" id="PTHR32071">
    <property type="entry name" value="TRANSCRIPTIONAL REGULATORY PROTEIN"/>
    <property type="match status" value="1"/>
</dbReference>
<dbReference type="SMART" id="SM00382">
    <property type="entry name" value="AAA"/>
    <property type="match status" value="1"/>
</dbReference>
<keyword evidence="4" id="KW-0804">Transcription</keyword>
<dbReference type="InterPro" id="IPR002078">
    <property type="entry name" value="Sigma_54_int"/>
</dbReference>
<evidence type="ECO:0000313" key="8">
    <source>
        <dbReference type="Proteomes" id="UP000659496"/>
    </source>
</evidence>
<proteinExistence type="predicted"/>
<dbReference type="SMART" id="SM00091">
    <property type="entry name" value="PAS"/>
    <property type="match status" value="2"/>
</dbReference>
<dbReference type="PRINTS" id="PR01590">
    <property type="entry name" value="HTHFIS"/>
</dbReference>
<dbReference type="Gene3D" id="3.40.50.300">
    <property type="entry name" value="P-loop containing nucleotide triphosphate hydrolases"/>
    <property type="match status" value="1"/>
</dbReference>
<evidence type="ECO:0000256" key="3">
    <source>
        <dbReference type="ARBA" id="ARBA00023015"/>
    </source>
</evidence>
<evidence type="ECO:0000256" key="2">
    <source>
        <dbReference type="ARBA" id="ARBA00022840"/>
    </source>
</evidence>
<dbReference type="InterPro" id="IPR002197">
    <property type="entry name" value="HTH_Fis"/>
</dbReference>
<dbReference type="CDD" id="cd00009">
    <property type="entry name" value="AAA"/>
    <property type="match status" value="1"/>
</dbReference>
<dbReference type="Pfam" id="PF00158">
    <property type="entry name" value="Sigma54_activat"/>
    <property type="match status" value="1"/>
</dbReference>
<feature type="domain" description="PAS" evidence="6">
    <location>
        <begin position="112"/>
        <end position="160"/>
    </location>
</feature>
<dbReference type="NCBIfam" id="TIGR00229">
    <property type="entry name" value="sensory_box"/>
    <property type="match status" value="2"/>
</dbReference>
<dbReference type="Pfam" id="PF00989">
    <property type="entry name" value="PAS"/>
    <property type="match status" value="2"/>
</dbReference>
<dbReference type="Gene3D" id="1.10.10.60">
    <property type="entry name" value="Homeodomain-like"/>
    <property type="match status" value="1"/>
</dbReference>
<dbReference type="CDD" id="cd00130">
    <property type="entry name" value="PAS"/>
    <property type="match status" value="2"/>
</dbReference>
<dbReference type="Pfam" id="PF02954">
    <property type="entry name" value="HTH_8"/>
    <property type="match status" value="1"/>
</dbReference>
<evidence type="ECO:0000259" key="6">
    <source>
        <dbReference type="PROSITE" id="PS50112"/>
    </source>
</evidence>
<keyword evidence="8" id="KW-1185">Reference proteome</keyword>
<dbReference type="PROSITE" id="PS50045">
    <property type="entry name" value="SIGMA54_INTERACT_4"/>
    <property type="match status" value="1"/>
</dbReference>
<evidence type="ECO:0000256" key="1">
    <source>
        <dbReference type="ARBA" id="ARBA00022741"/>
    </source>
</evidence>
<comment type="caution">
    <text evidence="7">The sequence shown here is derived from an EMBL/GenBank/DDBJ whole genome shotgun (WGS) entry which is preliminary data.</text>
</comment>
<accession>A0ABR8PF19</accession>
<dbReference type="InterPro" id="IPR058031">
    <property type="entry name" value="AAA_lid_NorR"/>
</dbReference>
<dbReference type="InterPro" id="IPR027417">
    <property type="entry name" value="P-loop_NTPase"/>
</dbReference>
<feature type="domain" description="Sigma-54 factor interaction" evidence="5">
    <location>
        <begin position="365"/>
        <end position="579"/>
    </location>
</feature>
<name>A0ABR8PF19_9BACL</name>
<gene>
    <name evidence="7" type="ORF">H9659_00345</name>
</gene>
<dbReference type="SUPFAM" id="SSF52540">
    <property type="entry name" value="P-loop containing nucleoside triphosphate hydrolases"/>
    <property type="match status" value="1"/>
</dbReference>
<keyword evidence="3" id="KW-0805">Transcription regulation</keyword>
<dbReference type="InterPro" id="IPR013767">
    <property type="entry name" value="PAS_fold"/>
</dbReference>
<dbReference type="SUPFAM" id="SSF46689">
    <property type="entry name" value="Homeodomain-like"/>
    <property type="match status" value="1"/>
</dbReference>
<dbReference type="InterPro" id="IPR003593">
    <property type="entry name" value="AAA+_ATPase"/>
</dbReference>
<dbReference type="PANTHER" id="PTHR32071:SF121">
    <property type="entry name" value="SIGMA L-DEPENDENT TRANSCRIPTIONAL REGULATOR YQIR-RELATED"/>
    <property type="match status" value="1"/>
</dbReference>
<evidence type="ECO:0000256" key="4">
    <source>
        <dbReference type="ARBA" id="ARBA00023163"/>
    </source>
</evidence>
<dbReference type="Gene3D" id="3.30.450.20">
    <property type="entry name" value="PAS domain"/>
    <property type="match status" value="2"/>
</dbReference>
<dbReference type="PROSITE" id="PS00688">
    <property type="entry name" value="SIGMA54_INTERACT_3"/>
    <property type="match status" value="1"/>
</dbReference>
<protein>
    <submittedName>
        <fullName evidence="7">Sigma 54-interacting transcriptional regulator</fullName>
    </submittedName>
</protein>
<dbReference type="RefSeq" id="WP_191687945.1">
    <property type="nucleotide sequence ID" value="NZ_JACSQY010000001.1"/>
</dbReference>
<dbReference type="InterPro" id="IPR000014">
    <property type="entry name" value="PAS"/>
</dbReference>
<reference evidence="7 8" key="1">
    <citation type="submission" date="2020-08" db="EMBL/GenBank/DDBJ databases">
        <title>A Genomic Blueprint of the Chicken Gut Microbiome.</title>
        <authorList>
            <person name="Gilroy R."/>
            <person name="Ravi A."/>
            <person name="Getino M."/>
            <person name="Pursley I."/>
            <person name="Horton D.L."/>
            <person name="Alikhan N.-F."/>
            <person name="Baker D."/>
            <person name="Gharbi K."/>
            <person name="Hall N."/>
            <person name="Watson M."/>
            <person name="Adriaenssens E.M."/>
            <person name="Foster-Nyarko E."/>
            <person name="Jarju S."/>
            <person name="Secka A."/>
            <person name="Antonio M."/>
            <person name="Oren A."/>
            <person name="Chaudhuri R."/>
            <person name="La Ragione R.M."/>
            <person name="Hildebrand F."/>
            <person name="Pallen M.J."/>
        </authorList>
    </citation>
    <scope>NUCLEOTIDE SEQUENCE [LARGE SCALE GENOMIC DNA]</scope>
    <source>
        <strain evidence="7 8">Sa3CUA8</strain>
    </source>
</reference>
<dbReference type="Proteomes" id="UP000659496">
    <property type="component" value="Unassembled WGS sequence"/>
</dbReference>
<dbReference type="Gene3D" id="1.10.8.60">
    <property type="match status" value="1"/>
</dbReference>
<dbReference type="Pfam" id="PF25601">
    <property type="entry name" value="AAA_lid_14"/>
    <property type="match status" value="1"/>
</dbReference>
<dbReference type="InterPro" id="IPR025944">
    <property type="entry name" value="Sigma_54_int_dom_CS"/>
</dbReference>
<keyword evidence="1" id="KW-0547">Nucleotide-binding</keyword>
<organism evidence="7 8">
    <name type="scientific">Sporosarcina gallistercoris</name>
    <dbReference type="NCBI Taxonomy" id="2762245"/>
    <lineage>
        <taxon>Bacteria</taxon>
        <taxon>Bacillati</taxon>
        <taxon>Bacillota</taxon>
        <taxon>Bacilli</taxon>
        <taxon>Bacillales</taxon>
        <taxon>Caryophanaceae</taxon>
        <taxon>Sporosarcina</taxon>
    </lineage>
</organism>
<feature type="domain" description="PAS" evidence="6">
    <location>
        <begin position="231"/>
        <end position="282"/>
    </location>
</feature>
<dbReference type="PROSITE" id="PS50112">
    <property type="entry name" value="PAS"/>
    <property type="match status" value="2"/>
</dbReference>
<sequence length="662" mass="73094">MQNVIIIDADKESIRVLQHLERIESFRIVGIVDRSEQGDSKKFAIQNGIPHRPDPESFLSENVQFVLDFSGESQFTYNLKHSQITVLTKPISQLIVKLLASRCVDLDPLQSDIATYTSIFNSVGEGMIGIDKTGYINLFNDSASKMLGFSAEEVIGKPILSIIPESGLPDVLHTGQPESNVELQLNNGLDILSSRYPLFSPDGTANGAFAVFKDVSGVIRTAEEITDLKRVKTMLEAIIHSSDDAISVVDSDGLGILVNPAYTRLTGLTEQEVIGQPATVDISSGESIHMKVLETKRPVRGVNMRIGENNRDVIVNVAPIIVDQEVKGSVGVIHDITEMRSLMKQLDHAKALIRELESTYTFDDIIGTNDDLLVAVSQARIAAGSDIPVMLRGEPGSGKELFAHAIHTGSKRSEGDFIRVSCASLDVEAIEAALEHTEIHHEKSSGTLFLDEITELKPDVQKTLLEYLGSGSITAAGHPIQLSVRIITSSAANLERAVHEGVLCEDLYYQLTRMSIRIPPLRTRTEDILLLTDDLIAMLNQEFGMTIQHVTLKAMQRLQSYEWPGNVRELENVLSRAMILTEAGSTQLDEEDIVRALSSRSEQYTDSALPEKRTLASLMEDHERSVLEASMKENNGHKVLTADRLGISLRSLYYKLEKYKLI</sequence>
<dbReference type="InterPro" id="IPR035965">
    <property type="entry name" value="PAS-like_dom_sf"/>
</dbReference>
<evidence type="ECO:0000259" key="5">
    <source>
        <dbReference type="PROSITE" id="PS50045"/>
    </source>
</evidence>
<dbReference type="EMBL" id="JACSQY010000001">
    <property type="protein sequence ID" value="MBD7906776.1"/>
    <property type="molecule type" value="Genomic_DNA"/>
</dbReference>
<evidence type="ECO:0000313" key="7">
    <source>
        <dbReference type="EMBL" id="MBD7906776.1"/>
    </source>
</evidence>
<keyword evidence="2" id="KW-0067">ATP-binding</keyword>
<dbReference type="InterPro" id="IPR009057">
    <property type="entry name" value="Homeodomain-like_sf"/>
</dbReference>
<dbReference type="SUPFAM" id="SSF55785">
    <property type="entry name" value="PYP-like sensor domain (PAS domain)"/>
    <property type="match status" value="2"/>
</dbReference>